<dbReference type="EMBL" id="AYSL01000005">
    <property type="protein sequence ID" value="KTF08424.1"/>
    <property type="molecule type" value="Genomic_DNA"/>
</dbReference>
<protein>
    <submittedName>
        <fullName evidence="1">Uncharacterized protein</fullName>
    </submittedName>
</protein>
<name>A0A1B6NYG6_9ZZZZ</name>
<proteinExistence type="predicted"/>
<accession>A0A1B6NYG6</accession>
<organism evidence="1">
    <name type="scientific">marine sediment metagenome</name>
    <dbReference type="NCBI Taxonomy" id="412755"/>
    <lineage>
        <taxon>unclassified sequences</taxon>
        <taxon>metagenomes</taxon>
        <taxon>ecological metagenomes</taxon>
    </lineage>
</organism>
<dbReference type="SUPFAM" id="SSF48452">
    <property type="entry name" value="TPR-like"/>
    <property type="match status" value="1"/>
</dbReference>
<dbReference type="AlphaFoldDB" id="A0A1B6NYG6"/>
<dbReference type="Gene3D" id="1.25.40.10">
    <property type="entry name" value="Tetratricopeptide repeat domain"/>
    <property type="match status" value="1"/>
</dbReference>
<reference evidence="1" key="1">
    <citation type="submission" date="2013-11" db="EMBL/GenBank/DDBJ databases">
        <title>Microbial diversity, functional groups and degradation webs in Northern and Southern Mediterranean and Red Sea marine crude oil polluted sites.</title>
        <authorList>
            <person name="Daffonchio D."/>
            <person name="Mapelli F."/>
            <person name="Ferrer M."/>
            <person name="Richter M."/>
            <person name="Cherif A."/>
            <person name="Malkawi H.I."/>
            <person name="Yakimov M.M."/>
            <person name="Abdel-Fattah Y.R."/>
            <person name="Blaghen M."/>
            <person name="Golyshin P.N."/>
            <person name="Kalogerakis N."/>
            <person name="Boon N."/>
            <person name="Magagnini M."/>
            <person name="Fava F."/>
        </authorList>
    </citation>
    <scope>NUCLEOTIDE SEQUENCE</scope>
</reference>
<gene>
    <name evidence="1" type="ORF">MGSAQ_000084</name>
</gene>
<sequence length="452" mass="51698">MSFHKILNMPRVFNNTLGSTMNKKMSLNDLKPKAKASSYQIVHNQFMTLLNQNKYEQGLALLNTHLPRFPKNIALLNNIALCHLRLRHYQQAYDGYQKSLTIASGLDANTNLYDGLCEVCHHLDKKDEQQQVGKLAIQTKANLVKSVKPPAVFSGPPPPFVKAVNHGNRLENIISFSLFGDSPRYCETAILNVYWANLLYPDWTCRFYVDDTVPIHVLERLENSGAQIIKVSAAIKSKMSGLFWRFLVIDDPTVKRYIIRDADSLVSYKERAAVAEWTQSGQWFHTMRDYFSHTELILAGMWGGCQGAITNIEQKIIDFLAKYKQSSNRVLDQHFLRYEIYPIIVHSVLMHDSQGFQDNAVPMPKTQDKTPHEEHPSFHIGRNIGTQRIKITVNKQNVSHLQWALITSTGTQICHYEVAITKENPISIYLPDAYIEKIQAKDYTVKVSFTDK</sequence>
<evidence type="ECO:0000313" key="1">
    <source>
        <dbReference type="EMBL" id="KTF08424.1"/>
    </source>
</evidence>
<comment type="caution">
    <text evidence="1">The sequence shown here is derived from an EMBL/GenBank/DDBJ whole genome shotgun (WGS) entry which is preliminary data.</text>
</comment>
<dbReference type="InterPro" id="IPR011990">
    <property type="entry name" value="TPR-like_helical_dom_sf"/>
</dbReference>